<evidence type="ECO:0000313" key="2">
    <source>
        <dbReference type="Proteomes" id="UP001217185"/>
    </source>
</evidence>
<sequence length="330" mass="38293">MFEQIRNYKGDTAEETERNLKEAMDNWKYTEEIQFAIAKYNATYGTNFDSDVLDDNITTTLASFFELLRKKTKSVVFGTVYGITEIGLADQIQGTKEEAKALIDGFKAGLPYYLRWEAETHKKVLASGYVETWLGRKRRFGETLQEAYASDLWRKRKWHWLVEKCKRQSTNVLIQGTSADQVKKAMVELFYPKRPDGTVCFDRTEWLENGYQSKLEEHDVNLLLQVHDELVFEAPETVEWSALQELAEIMQNVIPTEHLGVQFKSDIEASPYWGGNFSPEELSQIANGELDWRETFAKEVKKKMEKELGHEYELGLFTEKDEDEDEDQAA</sequence>
<reference evidence="1" key="1">
    <citation type="submission" date="2025-02" db="EMBL/GenBank/DDBJ databases">
        <title>Complete genome sequences of 52 Bacillus and Priestia strains isolated from West-African fermentations and 26 reference strains from the DSMZ collection.</title>
        <authorList>
            <person name="Wiedenbein E.S."/>
            <person name="Canoy T.S."/>
            <person name="Hui Y."/>
            <person name="Parkouda C."/>
            <person name="Dawende C."/>
            <person name="Ametefe E."/>
            <person name="Jespersen L."/>
            <person name="Nielsen D.S."/>
        </authorList>
    </citation>
    <scope>NUCLEOTIDE SEQUENCE</scope>
    <source>
        <strain evidence="1">PRO122</strain>
    </source>
</reference>
<protein>
    <submittedName>
        <fullName evidence="1">DNA polymerase</fullName>
    </submittedName>
</protein>
<evidence type="ECO:0000313" key="1">
    <source>
        <dbReference type="EMBL" id="WGE07343.2"/>
    </source>
</evidence>
<dbReference type="EMBL" id="CP121756">
    <property type="protein sequence ID" value="WGE07343.2"/>
    <property type="molecule type" value="Genomic_DNA"/>
</dbReference>
<organism evidence="1 2">
    <name type="scientific">Bacillus subtilis</name>
    <dbReference type="NCBI Taxonomy" id="1423"/>
    <lineage>
        <taxon>Bacteria</taxon>
        <taxon>Bacillati</taxon>
        <taxon>Bacillota</taxon>
        <taxon>Bacilli</taxon>
        <taxon>Bacillales</taxon>
        <taxon>Bacillaceae</taxon>
        <taxon>Bacillus</taxon>
    </lineage>
</organism>
<gene>
    <name evidence="1" type="ORF">P5658_21700</name>
</gene>
<name>A0AC61YXF8_BACIU</name>
<accession>A0AC61YXF8</accession>
<proteinExistence type="predicted"/>
<dbReference type="Proteomes" id="UP001217185">
    <property type="component" value="Chromosome"/>
</dbReference>